<keyword evidence="2" id="KW-0349">Heme</keyword>
<keyword evidence="2" id="KW-0503">Monooxygenase</keyword>
<dbReference type="SUPFAM" id="SSF48264">
    <property type="entry name" value="Cytochrome P450"/>
    <property type="match status" value="1"/>
</dbReference>
<dbReference type="InterPro" id="IPR002397">
    <property type="entry name" value="Cyt_P450_B"/>
</dbReference>
<keyword evidence="4" id="KW-1185">Reference proteome</keyword>
<dbReference type="InterPro" id="IPR001128">
    <property type="entry name" value="Cyt_P450"/>
</dbReference>
<dbReference type="InterPro" id="IPR036396">
    <property type="entry name" value="Cyt_P450_sf"/>
</dbReference>
<name>A0ABU2MC12_9ACTN</name>
<keyword evidence="2" id="KW-0479">Metal-binding</keyword>
<sequence>MPALNTLSTDARLRLAQATTWFTARTGDHVTRLLHHPWRTDPYPTHRRMRAQGPFITSRLGFLTATTHDAVQHVLRDRTFGVRPFDPADAPPGLDVLDLSFLTRDPPEHTRLRALARPAFSPRRLERHAVQIEEIAHELLDKALAKGRFDLMTDFAQPLPIIVITRLLGIPDDDHAAFVALGETIGSSLDGPRSARHLRRIHTAAAHLDTMFDRLMAQRRADPRDDVISTLTAATDEGGLTPADMRSMCRLLLIAGFETTVNLIGNGTAALLRHRSQWDRLIADPDLAGNAVEEILRYDPPVQMTSRWAGHDTSILGHGVRRGQYVLCLIASAGRDPDHYTDPDRFDITRPDASDHLAFSGGIHYCLGAPLARLEGRIALRALAARAPHLRPAGTPAHRPTTILRALRSLPVTTEEG</sequence>
<dbReference type="EMBL" id="JAVREP010000011">
    <property type="protein sequence ID" value="MDT0330224.1"/>
    <property type="molecule type" value="Genomic_DNA"/>
</dbReference>
<comment type="caution">
    <text evidence="3">The sequence shown here is derived from an EMBL/GenBank/DDBJ whole genome shotgun (WGS) entry which is preliminary data.</text>
</comment>
<evidence type="ECO:0000256" key="1">
    <source>
        <dbReference type="ARBA" id="ARBA00010617"/>
    </source>
</evidence>
<accession>A0ABU2MC12</accession>
<dbReference type="PRINTS" id="PR00359">
    <property type="entry name" value="BP450"/>
</dbReference>
<organism evidence="3 4">
    <name type="scientific">Nocardiopsis lambiniae</name>
    <dbReference type="NCBI Taxonomy" id="3075539"/>
    <lineage>
        <taxon>Bacteria</taxon>
        <taxon>Bacillati</taxon>
        <taxon>Actinomycetota</taxon>
        <taxon>Actinomycetes</taxon>
        <taxon>Streptosporangiales</taxon>
        <taxon>Nocardiopsidaceae</taxon>
        <taxon>Nocardiopsis</taxon>
    </lineage>
</organism>
<evidence type="ECO:0000313" key="4">
    <source>
        <dbReference type="Proteomes" id="UP001183390"/>
    </source>
</evidence>
<evidence type="ECO:0000256" key="2">
    <source>
        <dbReference type="RuleBase" id="RU000461"/>
    </source>
</evidence>
<proteinExistence type="inferred from homology"/>
<dbReference type="Pfam" id="PF00067">
    <property type="entry name" value="p450"/>
    <property type="match status" value="1"/>
</dbReference>
<protein>
    <submittedName>
        <fullName evidence="3">Cytochrome P450</fullName>
    </submittedName>
</protein>
<dbReference type="Gene3D" id="1.10.630.10">
    <property type="entry name" value="Cytochrome P450"/>
    <property type="match status" value="1"/>
</dbReference>
<dbReference type="RefSeq" id="WP_311512799.1">
    <property type="nucleotide sequence ID" value="NZ_JAVREP010000011.1"/>
</dbReference>
<dbReference type="Proteomes" id="UP001183390">
    <property type="component" value="Unassembled WGS sequence"/>
</dbReference>
<dbReference type="CDD" id="cd20625">
    <property type="entry name" value="CYP164-like"/>
    <property type="match status" value="1"/>
</dbReference>
<dbReference type="InterPro" id="IPR017972">
    <property type="entry name" value="Cyt_P450_CS"/>
</dbReference>
<gene>
    <name evidence="3" type="ORF">RM479_17560</name>
</gene>
<keyword evidence="2" id="KW-0408">Iron</keyword>
<comment type="similarity">
    <text evidence="1 2">Belongs to the cytochrome P450 family.</text>
</comment>
<evidence type="ECO:0000313" key="3">
    <source>
        <dbReference type="EMBL" id="MDT0330224.1"/>
    </source>
</evidence>
<keyword evidence="2" id="KW-0560">Oxidoreductase</keyword>
<dbReference type="PANTHER" id="PTHR46696">
    <property type="entry name" value="P450, PUTATIVE (EUROFUNG)-RELATED"/>
    <property type="match status" value="1"/>
</dbReference>
<dbReference type="PROSITE" id="PS00086">
    <property type="entry name" value="CYTOCHROME_P450"/>
    <property type="match status" value="1"/>
</dbReference>
<reference evidence="4" key="1">
    <citation type="submission" date="2023-07" db="EMBL/GenBank/DDBJ databases">
        <title>30 novel species of actinomycetes from the DSMZ collection.</title>
        <authorList>
            <person name="Nouioui I."/>
        </authorList>
    </citation>
    <scope>NUCLEOTIDE SEQUENCE [LARGE SCALE GENOMIC DNA]</scope>
    <source>
        <strain evidence="4">DSM 44743</strain>
    </source>
</reference>
<dbReference type="PANTHER" id="PTHR46696:SF4">
    <property type="entry name" value="BIOTIN BIOSYNTHESIS CYTOCHROME P450"/>
    <property type="match status" value="1"/>
</dbReference>